<evidence type="ECO:0000256" key="3">
    <source>
        <dbReference type="ARBA" id="ARBA00022692"/>
    </source>
</evidence>
<feature type="transmembrane region" description="Helical" evidence="6">
    <location>
        <begin position="416"/>
        <end position="435"/>
    </location>
</feature>
<evidence type="ECO:0000313" key="8">
    <source>
        <dbReference type="Proteomes" id="UP000298058"/>
    </source>
</evidence>
<dbReference type="PANTHER" id="PTHR42770:SF7">
    <property type="entry name" value="MEMBRANE PROTEIN"/>
    <property type="match status" value="1"/>
</dbReference>
<comment type="caution">
    <text evidence="7">The sequence shown here is derived from an EMBL/GenBank/DDBJ whole genome shotgun (WGS) entry which is preliminary data.</text>
</comment>
<feature type="transmembrane region" description="Helical" evidence="6">
    <location>
        <begin position="23"/>
        <end position="41"/>
    </location>
</feature>
<comment type="subcellular location">
    <subcellularLocation>
        <location evidence="1">Cell membrane</location>
        <topology evidence="1">Multi-pass membrane protein</topology>
    </subcellularLocation>
</comment>
<dbReference type="Pfam" id="PF13520">
    <property type="entry name" value="AA_permease_2"/>
    <property type="match status" value="1"/>
</dbReference>
<dbReference type="InterPro" id="IPR050367">
    <property type="entry name" value="APC_superfamily"/>
</dbReference>
<dbReference type="Proteomes" id="UP000298058">
    <property type="component" value="Unassembled WGS sequence"/>
</dbReference>
<organism evidence="7 8">
    <name type="scientific">Leptospira idonii</name>
    <dbReference type="NCBI Taxonomy" id="1193500"/>
    <lineage>
        <taxon>Bacteria</taxon>
        <taxon>Pseudomonadati</taxon>
        <taxon>Spirochaetota</taxon>
        <taxon>Spirochaetia</taxon>
        <taxon>Leptospirales</taxon>
        <taxon>Leptospiraceae</taxon>
        <taxon>Leptospira</taxon>
    </lineage>
</organism>
<dbReference type="EMBL" id="RQHW01000042">
    <property type="protein sequence ID" value="TGN18861.1"/>
    <property type="molecule type" value="Genomic_DNA"/>
</dbReference>
<gene>
    <name evidence="7" type="primary">eat</name>
    <name evidence="7" type="ORF">EHS15_10585</name>
</gene>
<dbReference type="NCBIfam" id="TIGR00908">
    <property type="entry name" value="2A0305"/>
    <property type="match status" value="1"/>
</dbReference>
<name>A0A4R9LZ15_9LEPT</name>
<evidence type="ECO:0000256" key="5">
    <source>
        <dbReference type="ARBA" id="ARBA00023136"/>
    </source>
</evidence>
<protein>
    <submittedName>
        <fullName evidence="7">Ethanolamine permease</fullName>
    </submittedName>
</protein>
<keyword evidence="8" id="KW-1185">Reference proteome</keyword>
<evidence type="ECO:0000256" key="1">
    <source>
        <dbReference type="ARBA" id="ARBA00004651"/>
    </source>
</evidence>
<dbReference type="InterPro" id="IPR002293">
    <property type="entry name" value="AA/rel_permease1"/>
</dbReference>
<sequence>MSDSNPSSPETSSSGLHKTLGPLHLWGIAVGLVISGDYFGWNFGLSVAGFWEFAVAVFLIAIFYICFALCFTELAASIPHSGGPSAYANQAFGGWGGFICGFLVLVEFVLAPPAIASALGGYFHFLFPYIPDVYASYGFFGLLVAFNLFGVKQTARFELFVTITAICGLLLYLGSILPHFSFASIPDVSRLSKFSFPSFFQSIPFAIWFFLAVEGVAMAAEEVKDPKKDIPRGYAAGIGTLIFLASSVFIGTVGVASPEEISQLDYPLSFVLTKLYGSDSYIAKIFTFIGLFGLIASLFGIILGYSRLIYALSKENFLPKFLSKLNSKTHVPNRSVIFGALIGLVALSIGNTSELITASALGACGMYVVSMLSFFVLRKKEPNRIRPYTAPFYPSLAIVALVLSAVALISVIYSNLLVAFIVFCGLILFSAGYMLQSKRKK</sequence>
<evidence type="ECO:0000256" key="6">
    <source>
        <dbReference type="SAM" id="Phobius"/>
    </source>
</evidence>
<dbReference type="RefSeq" id="WP_135760545.1">
    <property type="nucleotide sequence ID" value="NZ_RQHW01000042.1"/>
</dbReference>
<feature type="transmembrane region" description="Helical" evidence="6">
    <location>
        <begin position="331"/>
        <end position="349"/>
    </location>
</feature>
<keyword evidence="5 6" id="KW-0472">Membrane</keyword>
<keyword evidence="2" id="KW-1003">Cell membrane</keyword>
<dbReference type="PIRSF" id="PIRSF006060">
    <property type="entry name" value="AA_transporter"/>
    <property type="match status" value="1"/>
</dbReference>
<feature type="transmembrane region" description="Helical" evidence="6">
    <location>
        <begin position="234"/>
        <end position="256"/>
    </location>
</feature>
<feature type="transmembrane region" description="Helical" evidence="6">
    <location>
        <begin position="389"/>
        <end position="410"/>
    </location>
</feature>
<evidence type="ECO:0000256" key="4">
    <source>
        <dbReference type="ARBA" id="ARBA00022989"/>
    </source>
</evidence>
<evidence type="ECO:0000256" key="2">
    <source>
        <dbReference type="ARBA" id="ARBA00022475"/>
    </source>
</evidence>
<dbReference type="InterPro" id="IPR004757">
    <property type="entry name" value="EtNH_permease"/>
</dbReference>
<feature type="transmembrane region" description="Helical" evidence="6">
    <location>
        <begin position="53"/>
        <end position="71"/>
    </location>
</feature>
<keyword evidence="4 6" id="KW-1133">Transmembrane helix</keyword>
<accession>A0A4R9LZ15</accession>
<evidence type="ECO:0000313" key="7">
    <source>
        <dbReference type="EMBL" id="TGN18861.1"/>
    </source>
</evidence>
<dbReference type="GO" id="GO:0022857">
    <property type="term" value="F:transmembrane transporter activity"/>
    <property type="evidence" value="ECO:0007669"/>
    <property type="project" value="InterPro"/>
</dbReference>
<dbReference type="Gene3D" id="1.20.1740.10">
    <property type="entry name" value="Amino acid/polyamine transporter I"/>
    <property type="match status" value="1"/>
</dbReference>
<dbReference type="GO" id="GO:0005886">
    <property type="term" value="C:plasma membrane"/>
    <property type="evidence" value="ECO:0007669"/>
    <property type="project" value="UniProtKB-SubCell"/>
</dbReference>
<dbReference type="AlphaFoldDB" id="A0A4R9LZ15"/>
<reference evidence="7" key="1">
    <citation type="journal article" date="2019" name="PLoS Negl. Trop. Dis.">
        <title>Revisiting the worldwide diversity of Leptospira species in the environment.</title>
        <authorList>
            <person name="Vincent A.T."/>
            <person name="Schiettekatte O."/>
            <person name="Bourhy P."/>
            <person name="Veyrier F.J."/>
            <person name="Picardeau M."/>
        </authorList>
    </citation>
    <scope>NUCLEOTIDE SEQUENCE [LARGE SCALE GENOMIC DNA]</scope>
    <source>
        <strain evidence="7">201300427</strain>
    </source>
</reference>
<proteinExistence type="predicted"/>
<keyword evidence="3 6" id="KW-0812">Transmembrane</keyword>
<feature type="transmembrane region" description="Helical" evidence="6">
    <location>
        <begin position="134"/>
        <end position="152"/>
    </location>
</feature>
<feature type="transmembrane region" description="Helical" evidence="6">
    <location>
        <begin position="285"/>
        <end position="310"/>
    </location>
</feature>
<feature type="transmembrane region" description="Helical" evidence="6">
    <location>
        <begin position="194"/>
        <end position="213"/>
    </location>
</feature>
<dbReference type="PANTHER" id="PTHR42770">
    <property type="entry name" value="AMINO ACID TRANSPORTER-RELATED"/>
    <property type="match status" value="1"/>
</dbReference>
<dbReference type="OrthoDB" id="9762947at2"/>
<feature type="transmembrane region" description="Helical" evidence="6">
    <location>
        <begin position="92"/>
        <end position="114"/>
    </location>
</feature>
<feature type="transmembrane region" description="Helical" evidence="6">
    <location>
        <begin position="159"/>
        <end position="182"/>
    </location>
</feature>
<feature type="transmembrane region" description="Helical" evidence="6">
    <location>
        <begin position="355"/>
        <end position="377"/>
    </location>
</feature>